<reference evidence="2" key="3">
    <citation type="submission" date="2015-04" db="UniProtKB">
        <authorList>
            <consortium name="EnsemblPlants"/>
        </authorList>
    </citation>
    <scope>IDENTIFICATION</scope>
    <source>
        <strain evidence="2">cv. Jemalong A17</strain>
    </source>
</reference>
<dbReference type="Proteomes" id="UP000002051">
    <property type="component" value="Chromosome 4"/>
</dbReference>
<evidence type="ECO:0000313" key="2">
    <source>
        <dbReference type="EnsemblPlants" id="AES88418"/>
    </source>
</evidence>
<protein>
    <submittedName>
        <fullName evidence="1 2">Uncharacterized protein</fullName>
    </submittedName>
</protein>
<evidence type="ECO:0000313" key="1">
    <source>
        <dbReference type="EMBL" id="AES88418.1"/>
    </source>
</evidence>
<name>G7JKV8_MEDTR</name>
<organism evidence="1 3">
    <name type="scientific">Medicago truncatula</name>
    <name type="common">Barrel medic</name>
    <name type="synonym">Medicago tribuloides</name>
    <dbReference type="NCBI Taxonomy" id="3880"/>
    <lineage>
        <taxon>Eukaryota</taxon>
        <taxon>Viridiplantae</taxon>
        <taxon>Streptophyta</taxon>
        <taxon>Embryophyta</taxon>
        <taxon>Tracheophyta</taxon>
        <taxon>Spermatophyta</taxon>
        <taxon>Magnoliopsida</taxon>
        <taxon>eudicotyledons</taxon>
        <taxon>Gunneridae</taxon>
        <taxon>Pentapetalae</taxon>
        <taxon>rosids</taxon>
        <taxon>fabids</taxon>
        <taxon>Fabales</taxon>
        <taxon>Fabaceae</taxon>
        <taxon>Papilionoideae</taxon>
        <taxon>50 kb inversion clade</taxon>
        <taxon>NPAAA clade</taxon>
        <taxon>Hologalegina</taxon>
        <taxon>IRL clade</taxon>
        <taxon>Trifolieae</taxon>
        <taxon>Medicago</taxon>
    </lineage>
</organism>
<gene>
    <name evidence="1" type="ordered locus">MTR_4g054900</name>
</gene>
<accession>G7JKV8</accession>
<evidence type="ECO:0000313" key="3">
    <source>
        <dbReference type="Proteomes" id="UP000002051"/>
    </source>
</evidence>
<dbReference type="PaxDb" id="3880-AES88418"/>
<keyword evidence="3" id="KW-1185">Reference proteome</keyword>
<dbReference type="EnsemblPlants" id="AES88418">
    <property type="protein sequence ID" value="AES88418"/>
    <property type="gene ID" value="MTR_4g054900"/>
</dbReference>
<reference evidence="1 3" key="1">
    <citation type="journal article" date="2011" name="Nature">
        <title>The Medicago genome provides insight into the evolution of rhizobial symbioses.</title>
        <authorList>
            <person name="Young N.D."/>
            <person name="Debelle F."/>
            <person name="Oldroyd G.E."/>
            <person name="Geurts R."/>
            <person name="Cannon S.B."/>
            <person name="Udvardi M.K."/>
            <person name="Benedito V.A."/>
            <person name="Mayer K.F."/>
            <person name="Gouzy J."/>
            <person name="Schoof H."/>
            <person name="Van de Peer Y."/>
            <person name="Proost S."/>
            <person name="Cook D.R."/>
            <person name="Meyers B.C."/>
            <person name="Spannagl M."/>
            <person name="Cheung F."/>
            <person name="De Mita S."/>
            <person name="Krishnakumar V."/>
            <person name="Gundlach H."/>
            <person name="Zhou S."/>
            <person name="Mudge J."/>
            <person name="Bharti A.K."/>
            <person name="Murray J.D."/>
            <person name="Naoumkina M.A."/>
            <person name="Rosen B."/>
            <person name="Silverstein K.A."/>
            <person name="Tang H."/>
            <person name="Rombauts S."/>
            <person name="Zhao P.X."/>
            <person name="Zhou P."/>
            <person name="Barbe V."/>
            <person name="Bardou P."/>
            <person name="Bechner M."/>
            <person name="Bellec A."/>
            <person name="Berger A."/>
            <person name="Berges H."/>
            <person name="Bidwell S."/>
            <person name="Bisseling T."/>
            <person name="Choisne N."/>
            <person name="Couloux A."/>
            <person name="Denny R."/>
            <person name="Deshpande S."/>
            <person name="Dai X."/>
            <person name="Doyle J.J."/>
            <person name="Dudez A.M."/>
            <person name="Farmer A.D."/>
            <person name="Fouteau S."/>
            <person name="Franken C."/>
            <person name="Gibelin C."/>
            <person name="Gish J."/>
            <person name="Goldstein S."/>
            <person name="Gonzalez A.J."/>
            <person name="Green P.J."/>
            <person name="Hallab A."/>
            <person name="Hartog M."/>
            <person name="Hua A."/>
            <person name="Humphray S.J."/>
            <person name="Jeong D.H."/>
            <person name="Jing Y."/>
            <person name="Jocker A."/>
            <person name="Kenton S.M."/>
            <person name="Kim D.J."/>
            <person name="Klee K."/>
            <person name="Lai H."/>
            <person name="Lang C."/>
            <person name="Lin S."/>
            <person name="Macmil S.L."/>
            <person name="Magdelenat G."/>
            <person name="Matthews L."/>
            <person name="McCorrison J."/>
            <person name="Monaghan E.L."/>
            <person name="Mun J.H."/>
            <person name="Najar F.Z."/>
            <person name="Nicholson C."/>
            <person name="Noirot C."/>
            <person name="O'Bleness M."/>
            <person name="Paule C.R."/>
            <person name="Poulain J."/>
            <person name="Prion F."/>
            <person name="Qin B."/>
            <person name="Qu C."/>
            <person name="Retzel E.F."/>
            <person name="Riddle C."/>
            <person name="Sallet E."/>
            <person name="Samain S."/>
            <person name="Samson N."/>
            <person name="Sanders I."/>
            <person name="Saurat O."/>
            <person name="Scarpelli C."/>
            <person name="Schiex T."/>
            <person name="Segurens B."/>
            <person name="Severin A.J."/>
            <person name="Sherrier D.J."/>
            <person name="Shi R."/>
            <person name="Sims S."/>
            <person name="Singer S.R."/>
            <person name="Sinharoy S."/>
            <person name="Sterck L."/>
            <person name="Viollet A."/>
            <person name="Wang B.B."/>
            <person name="Wang K."/>
            <person name="Wang M."/>
            <person name="Wang X."/>
            <person name="Warfsmann J."/>
            <person name="Weissenbach J."/>
            <person name="White D.D."/>
            <person name="White J.D."/>
            <person name="Wiley G.B."/>
            <person name="Wincker P."/>
            <person name="Xing Y."/>
            <person name="Yang L."/>
            <person name="Yao Z."/>
            <person name="Ying F."/>
            <person name="Zhai J."/>
            <person name="Zhou L."/>
            <person name="Zuber A."/>
            <person name="Denarie J."/>
            <person name="Dixon R.A."/>
            <person name="May G.D."/>
            <person name="Schwartz D.C."/>
            <person name="Rogers J."/>
            <person name="Quetier F."/>
            <person name="Town C.D."/>
            <person name="Roe B.A."/>
        </authorList>
    </citation>
    <scope>NUCLEOTIDE SEQUENCE [LARGE SCALE GENOMIC DNA]</scope>
    <source>
        <strain evidence="1">A17</strain>
        <strain evidence="2 3">cv. Jemalong A17</strain>
    </source>
</reference>
<dbReference type="HOGENOM" id="CLU_1588910_0_0_1"/>
<proteinExistence type="predicted"/>
<dbReference type="EMBL" id="CM001220">
    <property type="protein sequence ID" value="AES88418.1"/>
    <property type="molecule type" value="Genomic_DNA"/>
</dbReference>
<reference evidence="1 3" key="2">
    <citation type="journal article" date="2014" name="BMC Genomics">
        <title>An improved genome release (version Mt4.0) for the model legume Medicago truncatula.</title>
        <authorList>
            <person name="Tang H."/>
            <person name="Krishnakumar V."/>
            <person name="Bidwell S."/>
            <person name="Rosen B."/>
            <person name="Chan A."/>
            <person name="Zhou S."/>
            <person name="Gentzbittel L."/>
            <person name="Childs K.L."/>
            <person name="Yandell M."/>
            <person name="Gundlach H."/>
            <person name="Mayer K.F."/>
            <person name="Schwartz D.C."/>
            <person name="Town C.D."/>
        </authorList>
    </citation>
    <scope>GENOME REANNOTATION</scope>
    <source>
        <strain evidence="2 3">cv. Jemalong A17</strain>
    </source>
</reference>
<dbReference type="PANTHER" id="PTHR11439:SF498">
    <property type="entry name" value="DNAK FAMILY PROTEIN"/>
    <property type="match status" value="1"/>
</dbReference>
<dbReference type="PANTHER" id="PTHR11439">
    <property type="entry name" value="GAG-POL-RELATED RETROTRANSPOSON"/>
    <property type="match status" value="1"/>
</dbReference>
<sequence>MLRITSDDLSSQLQNLNGCLSSSNEKKNISYSMHFFSRNHTFLGVVLRDSRFLRRKPTSTPMDFNLRLKMEDMSLKTDVKSYGRLTSRFLYLTTTIPGIMFIVQQLSQKIMEQVTIARLSSKVEYRALTSVACELQWIVYLLRDLHINLSETLVLYCDSQSLLHIDAK</sequence>
<dbReference type="AlphaFoldDB" id="G7JKV8"/>